<reference evidence="3" key="1">
    <citation type="submission" date="2016-11" db="EMBL/GenBank/DDBJ databases">
        <authorList>
            <person name="Varghese N."/>
            <person name="Submissions S."/>
        </authorList>
    </citation>
    <scope>NUCLEOTIDE SEQUENCE [LARGE SCALE GENOMIC DNA]</scope>
    <source>
        <strain evidence="3">GAS401</strain>
    </source>
</reference>
<gene>
    <name evidence="2" type="ORF">SAMN05444170_4711</name>
</gene>
<protein>
    <submittedName>
        <fullName evidence="2">Uncharacterized protein</fullName>
    </submittedName>
</protein>
<dbReference type="Proteomes" id="UP000184096">
    <property type="component" value="Chromosome I"/>
</dbReference>
<keyword evidence="1" id="KW-0812">Transmembrane</keyword>
<organism evidence="2 3">
    <name type="scientific">Bradyrhizobium erythrophlei</name>
    <dbReference type="NCBI Taxonomy" id="1437360"/>
    <lineage>
        <taxon>Bacteria</taxon>
        <taxon>Pseudomonadati</taxon>
        <taxon>Pseudomonadota</taxon>
        <taxon>Alphaproteobacteria</taxon>
        <taxon>Hyphomicrobiales</taxon>
        <taxon>Nitrobacteraceae</taxon>
        <taxon>Bradyrhizobium</taxon>
    </lineage>
</organism>
<dbReference type="RefSeq" id="WP_072821449.1">
    <property type="nucleotide sequence ID" value="NZ_LT670849.1"/>
</dbReference>
<sequence length="71" mass="7758">MKLITAMTADSKGFPMPTYIRIAEPKVLPQQPLVLGVPLIIWALSLLLIAGSAHYNIPIASFDPQEQLAPF</sequence>
<evidence type="ECO:0000256" key="1">
    <source>
        <dbReference type="SAM" id="Phobius"/>
    </source>
</evidence>
<name>A0A1M7UEU1_9BRAD</name>
<evidence type="ECO:0000313" key="2">
    <source>
        <dbReference type="EMBL" id="SHN81400.1"/>
    </source>
</evidence>
<keyword evidence="1" id="KW-0472">Membrane</keyword>
<dbReference type="EMBL" id="LT670849">
    <property type="protein sequence ID" value="SHN81400.1"/>
    <property type="molecule type" value="Genomic_DNA"/>
</dbReference>
<proteinExistence type="predicted"/>
<accession>A0A1M7UEU1</accession>
<keyword evidence="3" id="KW-1185">Reference proteome</keyword>
<feature type="transmembrane region" description="Helical" evidence="1">
    <location>
        <begin position="33"/>
        <end position="55"/>
    </location>
</feature>
<keyword evidence="1" id="KW-1133">Transmembrane helix</keyword>
<evidence type="ECO:0000313" key="3">
    <source>
        <dbReference type="Proteomes" id="UP000184096"/>
    </source>
</evidence>
<dbReference type="AlphaFoldDB" id="A0A1M7UEU1"/>